<evidence type="ECO:0000313" key="5">
    <source>
        <dbReference type="Proteomes" id="UP000039046"/>
    </source>
</evidence>
<dbReference type="CDD" id="cd04730">
    <property type="entry name" value="NPD_like"/>
    <property type="match status" value="1"/>
</dbReference>
<evidence type="ECO:0000256" key="2">
    <source>
        <dbReference type="ARBA" id="ARBA00022643"/>
    </source>
</evidence>
<accession>A0A0A1SQF1</accession>
<reference evidence="4 5" key="1">
    <citation type="journal article" date="2015" name="Genome Announc.">
        <title>Draft Genome Sequence and Gene Annotation of the Entomopathogenic Fungus Verticillium hemipterigenum.</title>
        <authorList>
            <person name="Horn F."/>
            <person name="Habel A."/>
            <person name="Scharf D.H."/>
            <person name="Dworschak J."/>
            <person name="Brakhage A.A."/>
            <person name="Guthke R."/>
            <person name="Hertweck C."/>
            <person name="Linde J."/>
        </authorList>
    </citation>
    <scope>NUCLEOTIDE SEQUENCE [LARGE SCALE GENOMIC DNA]</scope>
</reference>
<dbReference type="PANTHER" id="PTHR32332:SF34">
    <property type="entry name" value="2-NITROPROPANE DIOXYGENASE FAMILY, PUTATIVE-RELATED"/>
    <property type="match status" value="1"/>
</dbReference>
<dbReference type="InterPro" id="IPR013785">
    <property type="entry name" value="Aldolase_TIM"/>
</dbReference>
<dbReference type="HOGENOM" id="CLU_038732_9_0_1"/>
<organism evidence="4 5">
    <name type="scientific">[Torrubiella] hemipterigena</name>
    <dbReference type="NCBI Taxonomy" id="1531966"/>
    <lineage>
        <taxon>Eukaryota</taxon>
        <taxon>Fungi</taxon>
        <taxon>Dikarya</taxon>
        <taxon>Ascomycota</taxon>
        <taxon>Pezizomycotina</taxon>
        <taxon>Sordariomycetes</taxon>
        <taxon>Hypocreomycetidae</taxon>
        <taxon>Hypocreales</taxon>
        <taxon>Clavicipitaceae</taxon>
        <taxon>Clavicipitaceae incertae sedis</taxon>
        <taxon>'Torrubiella' clade</taxon>
    </lineage>
</organism>
<evidence type="ECO:0000256" key="1">
    <source>
        <dbReference type="ARBA" id="ARBA00022630"/>
    </source>
</evidence>
<dbReference type="OrthoDB" id="2349068at2759"/>
<dbReference type="SUPFAM" id="SSF51412">
    <property type="entry name" value="Inosine monophosphate dehydrogenase (IMPDH)"/>
    <property type="match status" value="1"/>
</dbReference>
<dbReference type="PANTHER" id="PTHR32332">
    <property type="entry name" value="2-NITROPROPANE DIOXYGENASE"/>
    <property type="match status" value="1"/>
</dbReference>
<dbReference type="Proteomes" id="UP000039046">
    <property type="component" value="Unassembled WGS sequence"/>
</dbReference>
<sequence length="353" mass="37384">MSAAKLQEWFPWTQRPVIANGPMLHAATPLLATEVTKAGGIGFIASAFDVSPDSANLKQLDSDLTQARELLGVSSGPINVGASFITGHKSITQFAETAIPVLQKTTPAIVWLFAPDGEVKPHSAVIQALKGLAHPPKVFVQVGNVTAAKEAIQDGADALICQGIDAGGHQFRRGMGVISFVPEVKKLLAESFADRQIPIFAAGGIVRGEGVAAAQALGADGIVMGTRFTVAKESLFPDFRKAMILNATDGGNATFKSPFNDQINKNALWGPLYDGRAIVTEIHQKFLDGASLEDCQTTLQTRQAETPEEAKRLIGTWAGTGVGLVNKESTASEIVHEVRDDAKAIIRKLAEGI</sequence>
<dbReference type="STRING" id="1531966.A0A0A1SQF1"/>
<dbReference type="Pfam" id="PF03060">
    <property type="entry name" value="NMO"/>
    <property type="match status" value="1"/>
</dbReference>
<dbReference type="Gene3D" id="3.20.20.70">
    <property type="entry name" value="Aldolase class I"/>
    <property type="match status" value="1"/>
</dbReference>
<dbReference type="GO" id="GO:0018580">
    <property type="term" value="F:nitronate monooxygenase activity"/>
    <property type="evidence" value="ECO:0007669"/>
    <property type="project" value="InterPro"/>
</dbReference>
<keyword evidence="5" id="KW-1185">Reference proteome</keyword>
<protein>
    <submittedName>
        <fullName evidence="4">Uncharacterized protein</fullName>
    </submittedName>
</protein>
<evidence type="ECO:0000256" key="3">
    <source>
        <dbReference type="ARBA" id="ARBA00023002"/>
    </source>
</evidence>
<dbReference type="EMBL" id="CDHN01000001">
    <property type="protein sequence ID" value="CEJ80236.1"/>
    <property type="molecule type" value="Genomic_DNA"/>
</dbReference>
<dbReference type="InterPro" id="IPR004136">
    <property type="entry name" value="NMO"/>
</dbReference>
<dbReference type="AlphaFoldDB" id="A0A0A1SQF1"/>
<gene>
    <name evidence="4" type="ORF">VHEMI00432</name>
</gene>
<evidence type="ECO:0000313" key="4">
    <source>
        <dbReference type="EMBL" id="CEJ80236.1"/>
    </source>
</evidence>
<name>A0A0A1SQF1_9HYPO</name>
<keyword evidence="3" id="KW-0560">Oxidoreductase</keyword>
<proteinExistence type="predicted"/>
<keyword evidence="1" id="KW-0285">Flavoprotein</keyword>
<keyword evidence="2" id="KW-0288">FMN</keyword>